<dbReference type="InterPro" id="IPR036771">
    <property type="entry name" value="ATPsynth_dsu/esu_N"/>
</dbReference>
<feature type="domain" description="ATP synthase F1 complex delta/epsilon subunit N-terminal" evidence="2">
    <location>
        <begin position="12"/>
        <end position="98"/>
    </location>
</feature>
<organism evidence="3 4">
    <name type="scientific">Candidatus Aphodomorpha intestinavium</name>
    <dbReference type="NCBI Taxonomy" id="2840672"/>
    <lineage>
        <taxon>Bacteria</taxon>
        <taxon>Bacillati</taxon>
        <taxon>Bacillota</taxon>
        <taxon>Clostridia</taxon>
        <taxon>Eubacteriales</taxon>
        <taxon>Candidatus Aphodomorpha</taxon>
    </lineage>
</organism>
<reference evidence="3" key="1">
    <citation type="submission" date="2020-10" db="EMBL/GenBank/DDBJ databases">
        <authorList>
            <person name="Gilroy R."/>
        </authorList>
    </citation>
    <scope>NUCLEOTIDE SEQUENCE</scope>
    <source>
        <strain evidence="3">ChiGjej2B2-16831</strain>
    </source>
</reference>
<dbReference type="EMBL" id="DVNZ01000085">
    <property type="protein sequence ID" value="HIU94035.1"/>
    <property type="molecule type" value="Genomic_DNA"/>
</dbReference>
<sequence length="102" mass="10234">MRENGGEQGAPLRLVVVTPQGIAAQAACDSVVLPVAEAADGTPGGTVGVRRGHVPALLALSAGTVVARLRGQTVLRASVAAGLAAVRDDEVRVLADEATLEE</sequence>
<keyword evidence="1" id="KW-0066">ATP synthesis</keyword>
<proteinExistence type="predicted"/>
<gene>
    <name evidence="3" type="ORF">IAD24_02635</name>
</gene>
<protein>
    <recommendedName>
        <fullName evidence="2">ATP synthase F1 complex delta/epsilon subunit N-terminal domain-containing protein</fullName>
    </recommendedName>
</protein>
<dbReference type="InterPro" id="IPR020546">
    <property type="entry name" value="ATP_synth_F1_dsu/esu_N"/>
</dbReference>
<dbReference type="AlphaFoldDB" id="A0A9D1N2T6"/>
<dbReference type="Gene3D" id="2.60.15.10">
    <property type="entry name" value="F0F1 ATP synthase delta/epsilon subunit, N-terminal"/>
    <property type="match status" value="1"/>
</dbReference>
<evidence type="ECO:0000313" key="3">
    <source>
        <dbReference type="EMBL" id="HIU94035.1"/>
    </source>
</evidence>
<dbReference type="Pfam" id="PF02823">
    <property type="entry name" value="ATP-synt_DE_N"/>
    <property type="match status" value="1"/>
</dbReference>
<comment type="caution">
    <text evidence="3">The sequence shown here is derived from an EMBL/GenBank/DDBJ whole genome shotgun (WGS) entry which is preliminary data.</text>
</comment>
<dbReference type="SUPFAM" id="SSF51344">
    <property type="entry name" value="Epsilon subunit of F1F0-ATP synthase N-terminal domain"/>
    <property type="match status" value="1"/>
</dbReference>
<evidence type="ECO:0000313" key="4">
    <source>
        <dbReference type="Proteomes" id="UP000824128"/>
    </source>
</evidence>
<reference evidence="3" key="2">
    <citation type="journal article" date="2021" name="PeerJ">
        <title>Extensive microbial diversity within the chicken gut microbiome revealed by metagenomics and culture.</title>
        <authorList>
            <person name="Gilroy R."/>
            <person name="Ravi A."/>
            <person name="Getino M."/>
            <person name="Pursley I."/>
            <person name="Horton D.L."/>
            <person name="Alikhan N.F."/>
            <person name="Baker D."/>
            <person name="Gharbi K."/>
            <person name="Hall N."/>
            <person name="Watson M."/>
            <person name="Adriaenssens E.M."/>
            <person name="Foster-Nyarko E."/>
            <person name="Jarju S."/>
            <person name="Secka A."/>
            <person name="Antonio M."/>
            <person name="Oren A."/>
            <person name="Chaudhuri R.R."/>
            <person name="La Ragione R."/>
            <person name="Hildebrand F."/>
            <person name="Pallen M.J."/>
        </authorList>
    </citation>
    <scope>NUCLEOTIDE SEQUENCE</scope>
    <source>
        <strain evidence="3">ChiGjej2B2-16831</strain>
    </source>
</reference>
<evidence type="ECO:0000256" key="1">
    <source>
        <dbReference type="ARBA" id="ARBA00023196"/>
    </source>
</evidence>
<dbReference type="GO" id="GO:0045259">
    <property type="term" value="C:proton-transporting ATP synthase complex"/>
    <property type="evidence" value="ECO:0007669"/>
    <property type="project" value="UniProtKB-KW"/>
</dbReference>
<name>A0A9D1N2T6_9FIRM</name>
<dbReference type="GO" id="GO:0015986">
    <property type="term" value="P:proton motive force-driven ATP synthesis"/>
    <property type="evidence" value="ECO:0007669"/>
    <property type="project" value="InterPro"/>
</dbReference>
<dbReference type="Proteomes" id="UP000824128">
    <property type="component" value="Unassembled WGS sequence"/>
</dbReference>
<accession>A0A9D1N2T6</accession>
<evidence type="ECO:0000259" key="2">
    <source>
        <dbReference type="Pfam" id="PF02823"/>
    </source>
</evidence>
<keyword evidence="1" id="KW-0139">CF(1)</keyword>